<evidence type="ECO:0000256" key="1">
    <source>
        <dbReference type="SAM" id="MobiDB-lite"/>
    </source>
</evidence>
<evidence type="ECO:0000313" key="2">
    <source>
        <dbReference type="EMBL" id="KAA8896995.1"/>
    </source>
</evidence>
<gene>
    <name evidence="2" type="ORF">DIURU_005508</name>
</gene>
<dbReference type="AlphaFoldDB" id="A0A642UD55"/>
<accession>A0A642UD55</accession>
<sequence length="215" mass="23804">MLFSLTFEPSAIRARTYQFVKRNSQARGLVTQGPSNTTFGSSERSSPTIVSASTLSKLKSMFKRKRHEPEEPESYVLPEFTFDHRISMVIDIDTDDYENSTLPVEYLVKCDDNQFVRVLGTNQKTVAQNIAEMALDELKRSGIPVDSVAVNYINGDITDSDNTKLGMVPGLTRGKKVSVKPDDTMYDVPTSMAASPSTKDEIASHFSDTSSKSTI</sequence>
<dbReference type="VEuPathDB" id="FungiDB:DIURU_005508"/>
<proteinExistence type="predicted"/>
<name>A0A642UD55_DIURU</name>
<evidence type="ECO:0000313" key="3">
    <source>
        <dbReference type="Proteomes" id="UP000449547"/>
    </source>
</evidence>
<comment type="caution">
    <text evidence="2">The sequence shown here is derived from an EMBL/GenBank/DDBJ whole genome shotgun (WGS) entry which is preliminary data.</text>
</comment>
<feature type="compositionally biased region" description="Polar residues" evidence="1">
    <location>
        <begin position="206"/>
        <end position="215"/>
    </location>
</feature>
<reference evidence="2 3" key="1">
    <citation type="submission" date="2019-07" db="EMBL/GenBank/DDBJ databases">
        <title>Genome assembly of two rare yeast pathogens: Diutina rugosa and Trichomonascus ciferrii.</title>
        <authorList>
            <person name="Mixao V."/>
            <person name="Saus E."/>
            <person name="Hansen A."/>
            <person name="Lass-Flor C."/>
            <person name="Gabaldon T."/>
        </authorList>
    </citation>
    <scope>NUCLEOTIDE SEQUENCE [LARGE SCALE GENOMIC DNA]</scope>
    <source>
        <strain evidence="2 3">CBS 613</strain>
    </source>
</reference>
<dbReference type="Proteomes" id="UP000449547">
    <property type="component" value="Unassembled WGS sequence"/>
</dbReference>
<protein>
    <submittedName>
        <fullName evidence="2">Uncharacterized protein</fullName>
    </submittedName>
</protein>
<feature type="region of interest" description="Disordered" evidence="1">
    <location>
        <begin position="191"/>
        <end position="215"/>
    </location>
</feature>
<organism evidence="2 3">
    <name type="scientific">Diutina rugosa</name>
    <name type="common">Yeast</name>
    <name type="synonym">Candida rugosa</name>
    <dbReference type="NCBI Taxonomy" id="5481"/>
    <lineage>
        <taxon>Eukaryota</taxon>
        <taxon>Fungi</taxon>
        <taxon>Dikarya</taxon>
        <taxon>Ascomycota</taxon>
        <taxon>Saccharomycotina</taxon>
        <taxon>Pichiomycetes</taxon>
        <taxon>Debaryomycetaceae</taxon>
        <taxon>Diutina</taxon>
    </lineage>
</organism>
<dbReference type="RefSeq" id="XP_034009737.1">
    <property type="nucleotide sequence ID" value="XM_034158498.1"/>
</dbReference>
<dbReference type="GeneID" id="54784159"/>
<keyword evidence="3" id="KW-1185">Reference proteome</keyword>
<dbReference type="EMBL" id="SWFT01000161">
    <property type="protein sequence ID" value="KAA8896995.1"/>
    <property type="molecule type" value="Genomic_DNA"/>
</dbReference>